<dbReference type="InParanoid" id="M4DTF5"/>
<reference evidence="3" key="2">
    <citation type="journal article" date="2018" name="Hortic Res">
        <title>Improved Brassica rapa reference genome by single-molecule sequencing and chromosome conformation capture technologies.</title>
        <authorList>
            <person name="Zhang L."/>
            <person name="Cai X."/>
            <person name="Wu J."/>
            <person name="Liu M."/>
            <person name="Grob S."/>
            <person name="Cheng F."/>
            <person name="Liang J."/>
            <person name="Cai C."/>
            <person name="Liu Z."/>
            <person name="Liu B."/>
            <person name="Wang F."/>
            <person name="Li S."/>
            <person name="Liu F."/>
            <person name="Li X."/>
            <person name="Cheng L."/>
            <person name="Yang W."/>
            <person name="Li M.H."/>
            <person name="Grossniklaus U."/>
            <person name="Zheng H."/>
            <person name="Wang X."/>
        </authorList>
    </citation>
    <scope>NUCLEOTIDE SEQUENCE [LARGE SCALE GENOMIC DNA]</scope>
    <source>
        <strain evidence="3">cv. Chiifu-401-42</strain>
    </source>
</reference>
<dbReference type="EnsemblPlants" id="Bra019798.1">
    <property type="protein sequence ID" value="Bra019798.1-P"/>
    <property type="gene ID" value="Bra019798"/>
</dbReference>
<name>M4DTF5_BRACM</name>
<dbReference type="HOGENOM" id="CLU_2816007_0_0_1"/>
<dbReference type="EMBL" id="LR031569">
    <property type="protein sequence ID" value="VDC65533.1"/>
    <property type="molecule type" value="Genomic_DNA"/>
</dbReference>
<reference evidence="1" key="3">
    <citation type="submission" date="2018-11" db="EMBL/GenBank/DDBJ databases">
        <authorList>
            <consortium name="Genoscope - CEA"/>
            <person name="William W."/>
        </authorList>
    </citation>
    <scope>NUCLEOTIDE SEQUENCE</scope>
</reference>
<dbReference type="STRING" id="51351.M4DTF5"/>
<accession>A0A3P5YVK6</accession>
<dbReference type="eggNOG" id="KOG0290">
    <property type="taxonomic scope" value="Eukaryota"/>
</dbReference>
<reference evidence="3" key="1">
    <citation type="journal article" date="2011" name="Nat. Genet.">
        <title>The genome of the mesopolyploid crop species Brassica rapa.</title>
        <authorList>
            <consortium name="Brassica rapa Genome Sequencing Project Consortium"/>
            <person name="Wang X."/>
            <person name="Wang H."/>
            <person name="Wang J."/>
            <person name="Sun R."/>
            <person name="Wu J."/>
            <person name="Liu S."/>
            <person name="Bai Y."/>
            <person name="Mun J.H."/>
            <person name="Bancroft I."/>
            <person name="Cheng F."/>
            <person name="Huang S."/>
            <person name="Li X."/>
            <person name="Hua W."/>
            <person name="Wang J."/>
            <person name="Wang X."/>
            <person name="Freeling M."/>
            <person name="Pires J.C."/>
            <person name="Paterson A.H."/>
            <person name="Chalhoub B."/>
            <person name="Wang B."/>
            <person name="Hayward A."/>
            <person name="Sharpe A.G."/>
            <person name="Park B.S."/>
            <person name="Weisshaar B."/>
            <person name="Liu B."/>
            <person name="Li B."/>
            <person name="Liu B."/>
            <person name="Tong C."/>
            <person name="Song C."/>
            <person name="Duran C."/>
            <person name="Peng C."/>
            <person name="Geng C."/>
            <person name="Koh C."/>
            <person name="Lin C."/>
            <person name="Edwards D."/>
            <person name="Mu D."/>
            <person name="Shen D."/>
            <person name="Soumpourou E."/>
            <person name="Li F."/>
            <person name="Fraser F."/>
            <person name="Conant G."/>
            <person name="Lassalle G."/>
            <person name="King G.J."/>
            <person name="Bonnema G."/>
            <person name="Tang H."/>
            <person name="Wang H."/>
            <person name="Belcram H."/>
            <person name="Zhou H."/>
            <person name="Hirakawa H."/>
            <person name="Abe H."/>
            <person name="Guo H."/>
            <person name="Wang H."/>
            <person name="Jin H."/>
            <person name="Parkin I.A."/>
            <person name="Batley J."/>
            <person name="Kim J.S."/>
            <person name="Just J."/>
            <person name="Li J."/>
            <person name="Xu J."/>
            <person name="Deng J."/>
            <person name="Kim J.A."/>
            <person name="Li J."/>
            <person name="Yu J."/>
            <person name="Meng J."/>
            <person name="Wang J."/>
            <person name="Min J."/>
            <person name="Poulain J."/>
            <person name="Wang J."/>
            <person name="Hatakeyama K."/>
            <person name="Wu K."/>
            <person name="Wang L."/>
            <person name="Fang L."/>
            <person name="Trick M."/>
            <person name="Links M.G."/>
            <person name="Zhao M."/>
            <person name="Jin M."/>
            <person name="Ramchiary N."/>
            <person name="Drou N."/>
            <person name="Berkman P.J."/>
            <person name="Cai Q."/>
            <person name="Huang Q."/>
            <person name="Li R."/>
            <person name="Tabata S."/>
            <person name="Cheng S."/>
            <person name="Zhang S."/>
            <person name="Zhang S."/>
            <person name="Huang S."/>
            <person name="Sato S."/>
            <person name="Sun S."/>
            <person name="Kwon S.J."/>
            <person name="Choi S.R."/>
            <person name="Lee T.H."/>
            <person name="Fan W."/>
            <person name="Zhao X."/>
            <person name="Tan X."/>
            <person name="Xu X."/>
            <person name="Wang Y."/>
            <person name="Qiu Y."/>
            <person name="Yin Y."/>
            <person name="Li Y."/>
            <person name="Du Y."/>
            <person name="Liao Y."/>
            <person name="Lim Y."/>
            <person name="Narusaka Y."/>
            <person name="Wang Y."/>
            <person name="Wang Z."/>
            <person name="Li Z."/>
            <person name="Wang Z."/>
            <person name="Xiong Z."/>
            <person name="Zhang Z."/>
        </authorList>
    </citation>
    <scope>NUCLEOTIDE SEQUENCE [LARGE SCALE GENOMIC DNA]</scope>
    <source>
        <strain evidence="3">cv. Chiifu-401-42</strain>
    </source>
</reference>
<evidence type="ECO:0000313" key="1">
    <source>
        <dbReference type="EMBL" id="VDC65533.1"/>
    </source>
</evidence>
<evidence type="ECO:0000313" key="3">
    <source>
        <dbReference type="Proteomes" id="UP000011750"/>
    </source>
</evidence>
<reference evidence="2" key="4">
    <citation type="submission" date="2023-03" db="UniProtKB">
        <authorList>
            <consortium name="EnsemblPlants"/>
        </authorList>
    </citation>
    <scope>IDENTIFICATION</scope>
    <source>
        <strain evidence="2">cv. Chiifu-401-42</strain>
    </source>
</reference>
<gene>
    <name evidence="1" type="ORF">BRAA06T24073Z</name>
</gene>
<sequence>MIKKVFDIAWGGVAVFASVSADEGQQVGEGGLDLILAYTVGAEIEWSSSQPDWVAIAFSTKMQILRV</sequence>
<dbReference type="Gramene" id="Bra019798.1">
    <property type="protein sequence ID" value="Bra019798.1-P"/>
    <property type="gene ID" value="Bra019798"/>
</dbReference>
<keyword evidence="3" id="KW-1185">Reference proteome</keyword>
<protein>
    <submittedName>
        <fullName evidence="1 2">Uncharacterized protein</fullName>
    </submittedName>
</protein>
<dbReference type="AlphaFoldDB" id="M4DTF5"/>
<evidence type="ECO:0000313" key="2">
    <source>
        <dbReference type="EnsemblPlants" id="Bra019798.1-P"/>
    </source>
</evidence>
<proteinExistence type="predicted"/>
<dbReference type="OMA" id="VGAEFEW"/>
<organism evidence="2 3">
    <name type="scientific">Brassica campestris</name>
    <name type="common">Field mustard</name>
    <dbReference type="NCBI Taxonomy" id="3711"/>
    <lineage>
        <taxon>Eukaryota</taxon>
        <taxon>Viridiplantae</taxon>
        <taxon>Streptophyta</taxon>
        <taxon>Embryophyta</taxon>
        <taxon>Tracheophyta</taxon>
        <taxon>Spermatophyta</taxon>
        <taxon>Magnoliopsida</taxon>
        <taxon>eudicotyledons</taxon>
        <taxon>Gunneridae</taxon>
        <taxon>Pentapetalae</taxon>
        <taxon>rosids</taxon>
        <taxon>malvids</taxon>
        <taxon>Brassicales</taxon>
        <taxon>Brassicaceae</taxon>
        <taxon>Brassiceae</taxon>
        <taxon>Brassica</taxon>
    </lineage>
</organism>
<accession>M4DTF5</accession>
<dbReference type="Proteomes" id="UP000011750">
    <property type="component" value="Chromosome A06"/>
</dbReference>